<feature type="coiled-coil region" evidence="1">
    <location>
        <begin position="247"/>
        <end position="274"/>
    </location>
</feature>
<dbReference type="PANTHER" id="PTHR33232">
    <property type="entry name" value="PROTEIN SIEVE ELEMENT OCCLUSION B-LIKE"/>
    <property type="match status" value="1"/>
</dbReference>
<evidence type="ECO:0000256" key="1">
    <source>
        <dbReference type="SAM" id="Coils"/>
    </source>
</evidence>
<dbReference type="InterPro" id="IPR039299">
    <property type="entry name" value="SEOA"/>
</dbReference>
<sequence length="699" mass="81545">MVKPLTLEDKDVLKLVYDEFVVSSSNQLEKPFDHEALFTNVVSDVFVRSLRTFDPITEFDLPKVEKTTAKVEPPIYLLKHLACQMRDTKREDENRSNAHVKTMWVLKTLDSYSWCAKAVIALAAFGLEFGVFWDLYEQKISAARKDSLGYSLAVLNNVNEFDATKKAKDILGYNDVVKNVYKTVRLIVDLGRVISLYDSKNLPTLLEVMHIYSTYVYWTVLAIVVLASQLDVLSGAPYNLTDISTKISSVRLQLEDYQKTIEREIEKWKEYRDRENCAFVSPKDIVQVLKCLLFPIYQDLPKGIIEVFKANYVLVFISGLYSIDDEINLLNKIYEELKQSRPRIVTRYRKDKTVMEFEKDRLKILWAPIVHEDSDEVKRRFDVMSRKMKWHVVDYTIIPQLCKDLIKNRLKYDNMNPIVPLFSPQGELLNDNALHMLFTWGIQAFPWRPVDAPVEKSNWIWNELQKSNHSINTWLNENAYIIVSGRTDSDGFDDQWVMKLPGELEKIKNDDIIRRFDIIIRYCRHGEKDKDESETIAKFWTYVESTFDGLRRMNKEEVDEETFRQVKLFLGVRRHQTGWVVLSKGASVKRICHSELFYQTLTEFSKWRQNIENDPGFDVSLLNYYDRLESQQKPLKCIDITLKTHLSNIYKSIICPDPKCQRPMKFKSAVFECCHGQDEVARAADHAGGGEVEITRPDS</sequence>
<evidence type="ECO:0000313" key="4">
    <source>
        <dbReference type="EMBL" id="KAK4258091.1"/>
    </source>
</evidence>
<evidence type="ECO:0000313" key="5">
    <source>
        <dbReference type="Proteomes" id="UP001293593"/>
    </source>
</evidence>
<feature type="domain" description="Sieve element occlusion N-terminal" evidence="2">
    <location>
        <begin position="30"/>
        <end position="266"/>
    </location>
</feature>
<evidence type="ECO:0000259" key="3">
    <source>
        <dbReference type="Pfam" id="PF14577"/>
    </source>
</evidence>
<dbReference type="Pfam" id="PF14577">
    <property type="entry name" value="SEO_C"/>
    <property type="match status" value="1"/>
</dbReference>
<dbReference type="InterPro" id="IPR027944">
    <property type="entry name" value="SEO_C"/>
</dbReference>
<dbReference type="PANTHER" id="PTHR33232:SF18">
    <property type="entry name" value="PROTEIN SIEVE ELEMENT OCCLUSION B-LIKE"/>
    <property type="match status" value="1"/>
</dbReference>
<dbReference type="InterPro" id="IPR027942">
    <property type="entry name" value="SEO_N"/>
</dbReference>
<dbReference type="Pfam" id="PF14576">
    <property type="entry name" value="SEO_N"/>
    <property type="match status" value="1"/>
</dbReference>
<dbReference type="GO" id="GO:0010088">
    <property type="term" value="P:phloem development"/>
    <property type="evidence" value="ECO:0007669"/>
    <property type="project" value="InterPro"/>
</dbReference>
<dbReference type="Proteomes" id="UP001293593">
    <property type="component" value="Unassembled WGS sequence"/>
</dbReference>
<evidence type="ECO:0008006" key="6">
    <source>
        <dbReference type="Google" id="ProtNLM"/>
    </source>
</evidence>
<dbReference type="AlphaFoldDB" id="A0AAE1IW76"/>
<accession>A0AAE1IW76</accession>
<proteinExistence type="predicted"/>
<organism evidence="4 5">
    <name type="scientific">Acacia crassicarpa</name>
    <name type="common">northern wattle</name>
    <dbReference type="NCBI Taxonomy" id="499986"/>
    <lineage>
        <taxon>Eukaryota</taxon>
        <taxon>Viridiplantae</taxon>
        <taxon>Streptophyta</taxon>
        <taxon>Embryophyta</taxon>
        <taxon>Tracheophyta</taxon>
        <taxon>Spermatophyta</taxon>
        <taxon>Magnoliopsida</taxon>
        <taxon>eudicotyledons</taxon>
        <taxon>Gunneridae</taxon>
        <taxon>Pentapetalae</taxon>
        <taxon>rosids</taxon>
        <taxon>fabids</taxon>
        <taxon>Fabales</taxon>
        <taxon>Fabaceae</taxon>
        <taxon>Caesalpinioideae</taxon>
        <taxon>mimosoid clade</taxon>
        <taxon>Acacieae</taxon>
        <taxon>Acacia</taxon>
    </lineage>
</organism>
<feature type="domain" description="Sieve element occlusion C-terminal" evidence="3">
    <location>
        <begin position="533"/>
        <end position="675"/>
    </location>
</feature>
<gene>
    <name evidence="4" type="ORF">QN277_007588</name>
</gene>
<protein>
    <recommendedName>
        <fullName evidence="6">Protein SIEVE ELEMENT OCCLUSION B-like</fullName>
    </recommendedName>
</protein>
<reference evidence="4" key="1">
    <citation type="submission" date="2023-10" db="EMBL/GenBank/DDBJ databases">
        <title>Chromosome-level genome of the transformable northern wattle, Acacia crassicarpa.</title>
        <authorList>
            <person name="Massaro I."/>
            <person name="Sinha N.R."/>
            <person name="Poethig S."/>
            <person name="Leichty A.R."/>
        </authorList>
    </citation>
    <scope>NUCLEOTIDE SEQUENCE</scope>
    <source>
        <strain evidence="4">Acra3RX</strain>
        <tissue evidence="4">Leaf</tissue>
    </source>
</reference>
<evidence type="ECO:0000259" key="2">
    <source>
        <dbReference type="Pfam" id="PF14576"/>
    </source>
</evidence>
<keyword evidence="1" id="KW-0175">Coiled coil</keyword>
<dbReference type="EMBL" id="JAWXYG010000012">
    <property type="protein sequence ID" value="KAK4258091.1"/>
    <property type="molecule type" value="Genomic_DNA"/>
</dbReference>
<comment type="caution">
    <text evidence="4">The sequence shown here is derived from an EMBL/GenBank/DDBJ whole genome shotgun (WGS) entry which is preliminary data.</text>
</comment>
<keyword evidence="5" id="KW-1185">Reference proteome</keyword>
<name>A0AAE1IW76_9FABA</name>